<feature type="transmembrane region" description="Helical" evidence="7">
    <location>
        <begin position="12"/>
        <end position="34"/>
    </location>
</feature>
<dbReference type="InterPro" id="IPR051311">
    <property type="entry name" value="DedA_domain"/>
</dbReference>
<evidence type="ECO:0000256" key="4">
    <source>
        <dbReference type="ARBA" id="ARBA00022692"/>
    </source>
</evidence>
<keyword evidence="6 7" id="KW-0472">Membrane</keyword>
<dbReference type="PANTHER" id="PTHR42709">
    <property type="entry name" value="ALKALINE PHOSPHATASE LIKE PROTEIN"/>
    <property type="match status" value="1"/>
</dbReference>
<dbReference type="Pfam" id="PF09335">
    <property type="entry name" value="VTT_dom"/>
    <property type="match status" value="1"/>
</dbReference>
<feature type="transmembrane region" description="Helical" evidence="7">
    <location>
        <begin position="136"/>
        <end position="159"/>
    </location>
</feature>
<keyword evidence="4 7" id="KW-0812">Transmembrane</keyword>
<dbReference type="InterPro" id="IPR032816">
    <property type="entry name" value="VTT_dom"/>
</dbReference>
<proteinExistence type="inferred from homology"/>
<comment type="similarity">
    <text evidence="2">Belongs to the DedA family.</text>
</comment>
<gene>
    <name evidence="9" type="ORF">EAV92_07565</name>
</gene>
<reference evidence="9 10" key="1">
    <citation type="submission" date="2018-10" db="EMBL/GenBank/DDBJ databases">
        <title>Genome Sequence of Cohnella sp.</title>
        <authorList>
            <person name="Srinivasan S."/>
            <person name="Kim M.K."/>
        </authorList>
    </citation>
    <scope>NUCLEOTIDE SEQUENCE [LARGE SCALE GENOMIC DNA]</scope>
    <source>
        <strain evidence="9 10">18JY8-7</strain>
    </source>
</reference>
<dbReference type="GO" id="GO:0005886">
    <property type="term" value="C:plasma membrane"/>
    <property type="evidence" value="ECO:0007669"/>
    <property type="project" value="UniProtKB-SubCell"/>
</dbReference>
<dbReference type="AlphaFoldDB" id="A0A3G3K712"/>
<dbReference type="Proteomes" id="UP000269097">
    <property type="component" value="Chromosome"/>
</dbReference>
<feature type="transmembrane region" description="Helical" evidence="7">
    <location>
        <begin position="54"/>
        <end position="78"/>
    </location>
</feature>
<keyword evidence="3" id="KW-1003">Cell membrane</keyword>
<sequence length="197" mass="22417">MDRLTEFIQSLIDHLGILGIGFSMLLESACIPLPSEVIMLVGGFQVSRGNFGFLEIVAAGVIGNLFGSIVAYAVGYAGGRTFIQRFGKYVRLHERHLEKAEQWFQNYGEWTVLVTRNLPFIRTFISLPAGIAKMNFFRFTIFTALGCIPWNLALTYAGFRLGENWNEAEPYIRPFSYLVAAIILLLIVRWVWKSRKR</sequence>
<comment type="subcellular location">
    <subcellularLocation>
        <location evidence="1">Cell membrane</location>
        <topology evidence="1">Multi-pass membrane protein</topology>
    </subcellularLocation>
</comment>
<keyword evidence="5 7" id="KW-1133">Transmembrane helix</keyword>
<evidence type="ECO:0000313" key="9">
    <source>
        <dbReference type="EMBL" id="AYQ75539.1"/>
    </source>
</evidence>
<feature type="transmembrane region" description="Helical" evidence="7">
    <location>
        <begin position="171"/>
        <end position="192"/>
    </location>
</feature>
<evidence type="ECO:0000256" key="2">
    <source>
        <dbReference type="ARBA" id="ARBA00010792"/>
    </source>
</evidence>
<dbReference type="EMBL" id="CP033433">
    <property type="protein sequence ID" value="AYQ75539.1"/>
    <property type="molecule type" value="Genomic_DNA"/>
</dbReference>
<evidence type="ECO:0000256" key="5">
    <source>
        <dbReference type="ARBA" id="ARBA00022989"/>
    </source>
</evidence>
<dbReference type="PANTHER" id="PTHR42709:SF6">
    <property type="entry name" value="UNDECAPRENYL PHOSPHATE TRANSPORTER A"/>
    <property type="match status" value="1"/>
</dbReference>
<accession>A0A3G3K712</accession>
<evidence type="ECO:0000259" key="8">
    <source>
        <dbReference type="Pfam" id="PF09335"/>
    </source>
</evidence>
<evidence type="ECO:0000256" key="7">
    <source>
        <dbReference type="SAM" id="Phobius"/>
    </source>
</evidence>
<dbReference type="KEGG" id="coh:EAV92_07565"/>
<protein>
    <submittedName>
        <fullName evidence="9">DedA family protein</fullName>
    </submittedName>
</protein>
<evidence type="ECO:0000256" key="3">
    <source>
        <dbReference type="ARBA" id="ARBA00022475"/>
    </source>
</evidence>
<keyword evidence="10" id="KW-1185">Reference proteome</keyword>
<dbReference type="RefSeq" id="WP_123043620.1">
    <property type="nucleotide sequence ID" value="NZ_CP033433.1"/>
</dbReference>
<name>A0A3G3K712_9BACL</name>
<organism evidence="9 10">
    <name type="scientific">Cohnella candidum</name>
    <dbReference type="NCBI Taxonomy" id="2674991"/>
    <lineage>
        <taxon>Bacteria</taxon>
        <taxon>Bacillati</taxon>
        <taxon>Bacillota</taxon>
        <taxon>Bacilli</taxon>
        <taxon>Bacillales</taxon>
        <taxon>Paenibacillaceae</taxon>
        <taxon>Cohnella</taxon>
    </lineage>
</organism>
<feature type="domain" description="VTT" evidence="8">
    <location>
        <begin position="33"/>
        <end position="158"/>
    </location>
</feature>
<evidence type="ECO:0000256" key="6">
    <source>
        <dbReference type="ARBA" id="ARBA00023136"/>
    </source>
</evidence>
<evidence type="ECO:0000256" key="1">
    <source>
        <dbReference type="ARBA" id="ARBA00004651"/>
    </source>
</evidence>
<evidence type="ECO:0000313" key="10">
    <source>
        <dbReference type="Proteomes" id="UP000269097"/>
    </source>
</evidence>